<dbReference type="EMBL" id="CP023690">
    <property type="protein sequence ID" value="QEV63861.1"/>
    <property type="molecule type" value="Genomic_DNA"/>
</dbReference>
<proteinExistence type="predicted"/>
<gene>
    <name evidence="2" type="ORF">CP982_38470</name>
</gene>
<feature type="domain" description="Carrier" evidence="1">
    <location>
        <begin position="103"/>
        <end position="178"/>
    </location>
</feature>
<dbReference type="Gene3D" id="1.10.1200.10">
    <property type="entry name" value="ACP-like"/>
    <property type="match status" value="1"/>
</dbReference>
<dbReference type="PROSITE" id="PS50075">
    <property type="entry name" value="CARRIER"/>
    <property type="match status" value="1"/>
</dbReference>
<dbReference type="Proteomes" id="UP000326505">
    <property type="component" value="Chromosome"/>
</dbReference>
<dbReference type="KEGG" id="sspb:CP982_38470"/>
<accession>A0A5P2XH55</accession>
<reference evidence="2 3" key="1">
    <citation type="submission" date="2017-09" db="EMBL/GenBank/DDBJ databases">
        <authorList>
            <person name="Lee N."/>
            <person name="Cho B.-K."/>
        </authorList>
    </citation>
    <scope>NUCLEOTIDE SEQUENCE [LARGE SCALE GENOMIC DNA]</scope>
    <source>
        <strain evidence="2 3">ATCC 27465</strain>
    </source>
</reference>
<dbReference type="InterPro" id="IPR009081">
    <property type="entry name" value="PP-bd_ACP"/>
</dbReference>
<sequence length="189" mass="20329">MMGNQRALLPIRFSFTRRAASLVPDSAAVSLAASSQAFADWPPRCEGGRRAPGSLPWPGSALPGLFSLFRTAGVRGAPCASAATTRPTSHSLPPPTRRRMTMEPVYDVMARLLTEHFGVPEDQIRPDATFEALEFDSLARLELGMVLVDTFGVSLPEDRVDMTLAEAAEYLTAAVGAAEAADRLQKSVR</sequence>
<dbReference type="Pfam" id="PF00550">
    <property type="entry name" value="PP-binding"/>
    <property type="match status" value="1"/>
</dbReference>
<protein>
    <submittedName>
        <fullName evidence="2">Acyl carrier protein</fullName>
    </submittedName>
</protein>
<evidence type="ECO:0000259" key="1">
    <source>
        <dbReference type="PROSITE" id="PS50075"/>
    </source>
</evidence>
<dbReference type="SUPFAM" id="SSF47336">
    <property type="entry name" value="ACP-like"/>
    <property type="match status" value="1"/>
</dbReference>
<dbReference type="InterPro" id="IPR036736">
    <property type="entry name" value="ACP-like_sf"/>
</dbReference>
<organism evidence="2 3">
    <name type="scientific">Streptomyces spectabilis</name>
    <dbReference type="NCBI Taxonomy" id="68270"/>
    <lineage>
        <taxon>Bacteria</taxon>
        <taxon>Bacillati</taxon>
        <taxon>Actinomycetota</taxon>
        <taxon>Actinomycetes</taxon>
        <taxon>Kitasatosporales</taxon>
        <taxon>Streptomycetaceae</taxon>
        <taxon>Streptomyces</taxon>
    </lineage>
</organism>
<evidence type="ECO:0000313" key="3">
    <source>
        <dbReference type="Proteomes" id="UP000326505"/>
    </source>
</evidence>
<dbReference type="OrthoDB" id="6978112at2"/>
<dbReference type="AlphaFoldDB" id="A0A5P2XH55"/>
<name>A0A5P2XH55_STRST</name>
<evidence type="ECO:0000313" key="2">
    <source>
        <dbReference type="EMBL" id="QEV63861.1"/>
    </source>
</evidence>